<name>A0A9P7ZSZ2_9HYPO</name>
<dbReference type="InterPro" id="IPR008979">
    <property type="entry name" value="Galactose-bd-like_sf"/>
</dbReference>
<accession>A0A9P7ZSZ2</accession>
<dbReference type="AlphaFoldDB" id="A0A9P7ZSZ2"/>
<evidence type="ECO:0000313" key="8">
    <source>
        <dbReference type="EMBL" id="KAG9257695.1"/>
    </source>
</evidence>
<evidence type="ECO:0000256" key="3">
    <source>
        <dbReference type="ARBA" id="ARBA00022776"/>
    </source>
</evidence>
<dbReference type="GO" id="GO:0070979">
    <property type="term" value="P:protein K11-linked ubiquitination"/>
    <property type="evidence" value="ECO:0007669"/>
    <property type="project" value="TreeGrafter"/>
</dbReference>
<comment type="caution">
    <text evidence="8">The sequence shown here is derived from an EMBL/GenBank/DDBJ whole genome shotgun (WGS) entry which is preliminary data.</text>
</comment>
<feature type="compositionally biased region" description="Acidic residues" evidence="6">
    <location>
        <begin position="1"/>
        <end position="10"/>
    </location>
</feature>
<dbReference type="SMART" id="SM01337">
    <property type="entry name" value="APC10"/>
    <property type="match status" value="1"/>
</dbReference>
<dbReference type="CDD" id="cd08366">
    <property type="entry name" value="APC10"/>
    <property type="match status" value="1"/>
</dbReference>
<sequence length="317" mass="35120">MPEISDDSGSEPDQSIVDMRRANTTQRQEAPAPAPTGTMVGDDAHTQVEAEDTSVEDEYEEEEEDEDDEDEDIPGDDEEGDAKGEDDAGGPELHAEPPTLGLKEISNLGRLTVSSHKQGNGVESLRNDDLNMYWQSDGPQPHRLTIYFVKRVDIREIRFYVNYNEDESYTPTNIVFKSGTSENNLIEFAHLNLESPVGWQQVPLAGAGGGADGNTLVSYVLQMQILENHQNGKDTHLRALKIYAFDPESAQVPSREHNPVDEMVEMMVANPRQPAAVQPAEENVRLSLLAQQLAEANTETGDGGFEVPDYMRIPELR</sequence>
<dbReference type="GO" id="GO:0031145">
    <property type="term" value="P:anaphase-promoting complex-dependent catabolic process"/>
    <property type="evidence" value="ECO:0007669"/>
    <property type="project" value="InterPro"/>
</dbReference>
<feature type="domain" description="DOC" evidence="7">
    <location>
        <begin position="81"/>
        <end position="269"/>
    </location>
</feature>
<dbReference type="InterPro" id="IPR016901">
    <property type="entry name" value="APC10/Doc1"/>
</dbReference>
<dbReference type="Gene3D" id="2.60.120.260">
    <property type="entry name" value="Galactose-binding domain-like"/>
    <property type="match status" value="1"/>
</dbReference>
<keyword evidence="3" id="KW-0498">Mitosis</keyword>
<keyword evidence="5" id="KW-0131">Cell cycle</keyword>
<evidence type="ECO:0000256" key="1">
    <source>
        <dbReference type="ARBA" id="ARBA00006762"/>
    </source>
</evidence>
<dbReference type="RefSeq" id="XP_046121619.1">
    <property type="nucleotide sequence ID" value="XM_046259550.1"/>
</dbReference>
<dbReference type="PROSITE" id="PS51284">
    <property type="entry name" value="DOC"/>
    <property type="match status" value="1"/>
</dbReference>
<dbReference type="PANTHER" id="PTHR12936:SF0">
    <property type="entry name" value="ANAPHASE-PROMOTING COMPLEX SUBUNIT 10"/>
    <property type="match status" value="1"/>
</dbReference>
<evidence type="ECO:0000256" key="5">
    <source>
        <dbReference type="ARBA" id="ARBA00023306"/>
    </source>
</evidence>
<keyword evidence="4" id="KW-0833">Ubl conjugation pathway</keyword>
<dbReference type="Pfam" id="PF03256">
    <property type="entry name" value="ANAPC10"/>
    <property type="match status" value="1"/>
</dbReference>
<dbReference type="Proteomes" id="UP000887229">
    <property type="component" value="Unassembled WGS sequence"/>
</dbReference>
<reference evidence="8" key="1">
    <citation type="journal article" date="2021" name="IMA Fungus">
        <title>Genomic characterization of three marine fungi, including Emericellopsis atlantica sp. nov. with signatures of a generalist lifestyle and marine biomass degradation.</title>
        <authorList>
            <person name="Hagestad O.C."/>
            <person name="Hou L."/>
            <person name="Andersen J.H."/>
            <person name="Hansen E.H."/>
            <person name="Altermark B."/>
            <person name="Li C."/>
            <person name="Kuhnert E."/>
            <person name="Cox R.J."/>
            <person name="Crous P.W."/>
            <person name="Spatafora J.W."/>
            <person name="Lail K."/>
            <person name="Amirebrahimi M."/>
            <person name="Lipzen A."/>
            <person name="Pangilinan J."/>
            <person name="Andreopoulos W."/>
            <person name="Hayes R.D."/>
            <person name="Ng V."/>
            <person name="Grigoriev I.V."/>
            <person name="Jackson S.A."/>
            <person name="Sutton T.D.S."/>
            <person name="Dobson A.D.W."/>
            <person name="Rama T."/>
        </authorList>
    </citation>
    <scope>NUCLEOTIDE SEQUENCE</scope>
    <source>
        <strain evidence="8">TS7</strain>
    </source>
</reference>
<evidence type="ECO:0000259" key="7">
    <source>
        <dbReference type="PROSITE" id="PS51284"/>
    </source>
</evidence>
<proteinExistence type="inferred from homology"/>
<keyword evidence="2" id="KW-0132">Cell division</keyword>
<gene>
    <name evidence="8" type="ORF">F5Z01DRAFT_410700</name>
</gene>
<dbReference type="InterPro" id="IPR004939">
    <property type="entry name" value="APC_su10/DOC_dom"/>
</dbReference>
<feature type="compositionally biased region" description="Acidic residues" evidence="6">
    <location>
        <begin position="49"/>
        <end position="80"/>
    </location>
</feature>
<feature type="region of interest" description="Disordered" evidence="6">
    <location>
        <begin position="1"/>
        <end position="101"/>
    </location>
</feature>
<organism evidence="8 9">
    <name type="scientific">Emericellopsis atlantica</name>
    <dbReference type="NCBI Taxonomy" id="2614577"/>
    <lineage>
        <taxon>Eukaryota</taxon>
        <taxon>Fungi</taxon>
        <taxon>Dikarya</taxon>
        <taxon>Ascomycota</taxon>
        <taxon>Pezizomycotina</taxon>
        <taxon>Sordariomycetes</taxon>
        <taxon>Hypocreomycetidae</taxon>
        <taxon>Hypocreales</taxon>
        <taxon>Bionectriaceae</taxon>
        <taxon>Emericellopsis</taxon>
    </lineage>
</organism>
<keyword evidence="9" id="KW-1185">Reference proteome</keyword>
<dbReference type="OrthoDB" id="24948at2759"/>
<comment type="similarity">
    <text evidence="1">Belongs to the APC10 family.</text>
</comment>
<evidence type="ECO:0000256" key="2">
    <source>
        <dbReference type="ARBA" id="ARBA00022618"/>
    </source>
</evidence>
<evidence type="ECO:0000256" key="4">
    <source>
        <dbReference type="ARBA" id="ARBA00022786"/>
    </source>
</evidence>
<evidence type="ECO:0000256" key="6">
    <source>
        <dbReference type="SAM" id="MobiDB-lite"/>
    </source>
</evidence>
<dbReference type="PANTHER" id="PTHR12936">
    <property type="entry name" value="ANAPHASE-PROMOTING COMPLEX 10"/>
    <property type="match status" value="1"/>
</dbReference>
<evidence type="ECO:0000313" key="9">
    <source>
        <dbReference type="Proteomes" id="UP000887229"/>
    </source>
</evidence>
<dbReference type="GeneID" id="70290453"/>
<dbReference type="GO" id="GO:0005680">
    <property type="term" value="C:anaphase-promoting complex"/>
    <property type="evidence" value="ECO:0007669"/>
    <property type="project" value="InterPro"/>
</dbReference>
<dbReference type="GO" id="GO:0051301">
    <property type="term" value="P:cell division"/>
    <property type="evidence" value="ECO:0007669"/>
    <property type="project" value="UniProtKB-KW"/>
</dbReference>
<dbReference type="SUPFAM" id="SSF49785">
    <property type="entry name" value="Galactose-binding domain-like"/>
    <property type="match status" value="1"/>
</dbReference>
<protein>
    <submittedName>
        <fullName evidence="8">Anaphase-promoting complex, subunit 10-domain-containing protein</fullName>
    </submittedName>
</protein>
<dbReference type="EMBL" id="MU251245">
    <property type="protein sequence ID" value="KAG9257695.1"/>
    <property type="molecule type" value="Genomic_DNA"/>
</dbReference>